<evidence type="ECO:0000313" key="1">
    <source>
        <dbReference type="EMBL" id="KAI4370986.1"/>
    </source>
</evidence>
<sequence>MLLRFWLPKRSCCFSQGFRAGRCFSEADAEDILAKALSVQLRQRKWKPVERLLQNSGSSLVTRVIREVWDSPQLALEFYWWIVKDKRVPFSLEVSCAVLNVLVRGEKFDDALRLMETLICAEGISPLEISEELLRSYDTRLCSPAVFDALIRMCGQLGATEDAYRLICKLRLKNIKVTVHAWNNFLSHLLKSNNLGKFWMMYRKTSSFGYSENVYTLNLAIHALSRDYMLSEALSVFYRMLKGGIWPNTVTFNMIIDGACRTGDMELALKLLRKMRTMSGGCVRPNSVTFNSIINGFSKMGSMALAEAAFNEMIAAGSEVNVRTYGALIDGYSREGNLDNAFKLCDQMVEQGFSPNVAVYNSFLFWLYRDQDMEGASLLLSDMLDKKIIPDHITYTIIIEGLCRNGYLNEALNIHKLILEKGLVDDNFSHNVLINYIWRNKQDFRAQQLTASMIVRGVLPDVITYGTLIDKYCKEGDLGAAIQAYDTIVASRQSPNLVVYNTVLNGFCRAAKMVEAEALVNSLHEVGLSDSITLNTLLNGYYLSGDVDKALCLVSEYGKLGIRGDIVTWNILINWLCKFGAHLIGKEMMMLMIERGLVPDARTYTMLITNFRKRCAPEEVIELHDYMVINGVVPDSKTYQAIVKPLLGEIPSVMSEGHNH</sequence>
<accession>A0ACB9QZJ5</accession>
<gene>
    <name evidence="1" type="ORF">MLD38_019270</name>
</gene>
<evidence type="ECO:0000313" key="2">
    <source>
        <dbReference type="Proteomes" id="UP001057402"/>
    </source>
</evidence>
<reference evidence="2" key="1">
    <citation type="journal article" date="2023" name="Front. Plant Sci.">
        <title>Chromosomal-level genome assembly of Melastoma candidum provides insights into trichome evolution.</title>
        <authorList>
            <person name="Zhong Y."/>
            <person name="Wu W."/>
            <person name="Sun C."/>
            <person name="Zou P."/>
            <person name="Liu Y."/>
            <person name="Dai S."/>
            <person name="Zhou R."/>
        </authorList>
    </citation>
    <scope>NUCLEOTIDE SEQUENCE [LARGE SCALE GENOMIC DNA]</scope>
</reference>
<dbReference type="EMBL" id="CM042884">
    <property type="protein sequence ID" value="KAI4370986.1"/>
    <property type="molecule type" value="Genomic_DNA"/>
</dbReference>
<comment type="caution">
    <text evidence="1">The sequence shown here is derived from an EMBL/GenBank/DDBJ whole genome shotgun (WGS) entry which is preliminary data.</text>
</comment>
<organism evidence="1 2">
    <name type="scientific">Melastoma candidum</name>
    <dbReference type="NCBI Taxonomy" id="119954"/>
    <lineage>
        <taxon>Eukaryota</taxon>
        <taxon>Viridiplantae</taxon>
        <taxon>Streptophyta</taxon>
        <taxon>Embryophyta</taxon>
        <taxon>Tracheophyta</taxon>
        <taxon>Spermatophyta</taxon>
        <taxon>Magnoliopsida</taxon>
        <taxon>eudicotyledons</taxon>
        <taxon>Gunneridae</taxon>
        <taxon>Pentapetalae</taxon>
        <taxon>rosids</taxon>
        <taxon>malvids</taxon>
        <taxon>Myrtales</taxon>
        <taxon>Melastomataceae</taxon>
        <taxon>Melastomatoideae</taxon>
        <taxon>Melastomateae</taxon>
        <taxon>Melastoma</taxon>
    </lineage>
</organism>
<dbReference type="Proteomes" id="UP001057402">
    <property type="component" value="Chromosome 5"/>
</dbReference>
<proteinExistence type="predicted"/>
<name>A0ACB9QZJ5_9MYRT</name>
<protein>
    <submittedName>
        <fullName evidence="1">Uncharacterized protein</fullName>
    </submittedName>
</protein>
<keyword evidence="2" id="KW-1185">Reference proteome</keyword>